<gene>
    <name evidence="3" type="primary">amrA</name>
    <name evidence="3" type="ORF">DV711_00615</name>
</gene>
<keyword evidence="4" id="KW-1185">Reference proteome</keyword>
<dbReference type="PANTHER" id="PTHR13016:SF0">
    <property type="entry name" value="AMME SYNDROME CANDIDATE GENE 1 PROTEIN"/>
    <property type="match status" value="1"/>
</dbReference>
<dbReference type="AlphaFoldDB" id="A0A369WRH4"/>
<dbReference type="InterPro" id="IPR027623">
    <property type="entry name" value="AmmeMemoSam_A"/>
</dbReference>
<dbReference type="OrthoDB" id="9782820at2"/>
<evidence type="ECO:0000256" key="1">
    <source>
        <dbReference type="SAM" id="MobiDB-lite"/>
    </source>
</evidence>
<dbReference type="InterPro" id="IPR023473">
    <property type="entry name" value="AMMECR1"/>
</dbReference>
<dbReference type="RefSeq" id="WP_114693723.1">
    <property type="nucleotide sequence ID" value="NZ_QQOH01000001.1"/>
</dbReference>
<comment type="caution">
    <text evidence="3">The sequence shown here is derived from an EMBL/GenBank/DDBJ whole genome shotgun (WGS) entry which is preliminary data.</text>
</comment>
<evidence type="ECO:0000313" key="3">
    <source>
        <dbReference type="EMBL" id="RDE24141.1"/>
    </source>
</evidence>
<protein>
    <submittedName>
        <fullName evidence="3">AmmeMemoRadiSam system protein A</fullName>
    </submittedName>
</protein>
<evidence type="ECO:0000259" key="2">
    <source>
        <dbReference type="PROSITE" id="PS51112"/>
    </source>
</evidence>
<dbReference type="PANTHER" id="PTHR13016">
    <property type="entry name" value="AMMECR1 HOMOLOG"/>
    <property type="match status" value="1"/>
</dbReference>
<dbReference type="InterPro" id="IPR027485">
    <property type="entry name" value="AMMECR1_N"/>
</dbReference>
<dbReference type="NCBIfam" id="TIGR00296">
    <property type="entry name" value="TIGR00296 family protein"/>
    <property type="match status" value="1"/>
</dbReference>
<dbReference type="Proteomes" id="UP000253769">
    <property type="component" value="Unassembled WGS sequence"/>
</dbReference>
<sequence length="217" mass="24429">MAPSPSIDWSSELSERQQRQLLSLARAAIKARWSPPQRVGGDQTGTARNDTESLLEPGDLTTSPWNQPAACFVTLHRRSDQQLRGCIGTLEDDRTLADAVVYFAEQAAFHDPRFPPMQSDELAETAIEISLLSPQQPLRVESEADLLQQLRPGVDGLKLESELHRATFLPQVWQQLPQPNSFVAKLKAKAGLAPDYWSDTLRWSVYQVWHFNDDNEP</sequence>
<feature type="domain" description="AMMECR1" evidence="2">
    <location>
        <begin position="16"/>
        <end position="217"/>
    </location>
</feature>
<feature type="region of interest" description="Disordered" evidence="1">
    <location>
        <begin position="33"/>
        <end position="61"/>
    </location>
</feature>
<name>A0A369WRH4_9GAMM</name>
<dbReference type="SUPFAM" id="SSF143447">
    <property type="entry name" value="AMMECR1-like"/>
    <property type="match status" value="1"/>
</dbReference>
<dbReference type="InterPro" id="IPR002733">
    <property type="entry name" value="AMMECR1_domain"/>
</dbReference>
<dbReference type="Gene3D" id="3.30.1490.150">
    <property type="entry name" value="Hypothetical protein ph0010, domain 2"/>
    <property type="match status" value="1"/>
</dbReference>
<dbReference type="PROSITE" id="PS51112">
    <property type="entry name" value="AMMECR1"/>
    <property type="match status" value="1"/>
</dbReference>
<dbReference type="Pfam" id="PF01871">
    <property type="entry name" value="AMMECR1"/>
    <property type="match status" value="1"/>
</dbReference>
<organism evidence="3 4">
    <name type="scientific">Motiliproteus coralliicola</name>
    <dbReference type="NCBI Taxonomy" id="2283196"/>
    <lineage>
        <taxon>Bacteria</taxon>
        <taxon>Pseudomonadati</taxon>
        <taxon>Pseudomonadota</taxon>
        <taxon>Gammaproteobacteria</taxon>
        <taxon>Oceanospirillales</taxon>
        <taxon>Oceanospirillaceae</taxon>
        <taxon>Motiliproteus</taxon>
    </lineage>
</organism>
<evidence type="ECO:0000313" key="4">
    <source>
        <dbReference type="Proteomes" id="UP000253769"/>
    </source>
</evidence>
<accession>A0A369WRH4</accession>
<dbReference type="NCBIfam" id="TIGR04335">
    <property type="entry name" value="AmmeMemoSam_A"/>
    <property type="match status" value="1"/>
</dbReference>
<dbReference type="Gene3D" id="3.30.700.20">
    <property type="entry name" value="Hypothetical protein ph0010, domain 1"/>
    <property type="match status" value="1"/>
</dbReference>
<dbReference type="InterPro" id="IPR036071">
    <property type="entry name" value="AMMECR1_dom_sf"/>
</dbReference>
<proteinExistence type="predicted"/>
<reference evidence="3 4" key="1">
    <citation type="submission" date="2018-07" db="EMBL/GenBank/DDBJ databases">
        <title>Motiliproteus coralliicola sp. nov., a bacterium isolated from Coral.</title>
        <authorList>
            <person name="Wang G."/>
        </authorList>
    </citation>
    <scope>NUCLEOTIDE SEQUENCE [LARGE SCALE GENOMIC DNA]</scope>
    <source>
        <strain evidence="3 4">C34</strain>
    </source>
</reference>
<dbReference type="EMBL" id="QQOH01000001">
    <property type="protein sequence ID" value="RDE24141.1"/>
    <property type="molecule type" value="Genomic_DNA"/>
</dbReference>